<dbReference type="PIRSF" id="PIRSF000980">
    <property type="entry name" value="RecC"/>
    <property type="match status" value="1"/>
</dbReference>
<keyword evidence="7 10" id="KW-0067">ATP-binding</keyword>
<evidence type="ECO:0000256" key="6">
    <source>
        <dbReference type="ARBA" id="ARBA00022839"/>
    </source>
</evidence>
<evidence type="ECO:0000256" key="1">
    <source>
        <dbReference type="ARBA" id="ARBA00022722"/>
    </source>
</evidence>
<reference evidence="12 13" key="1">
    <citation type="submission" date="2020-08" db="EMBL/GenBank/DDBJ databases">
        <title>Oceanospirillum sp. nov. isolated from marine sediment.</title>
        <authorList>
            <person name="Ji X."/>
        </authorList>
    </citation>
    <scope>NUCLEOTIDE SEQUENCE [LARGE SCALE GENOMIC DNA]</scope>
    <source>
        <strain evidence="12 13">D5</strain>
    </source>
</reference>
<evidence type="ECO:0000259" key="11">
    <source>
        <dbReference type="Pfam" id="PF17946"/>
    </source>
</evidence>
<evidence type="ECO:0000256" key="4">
    <source>
        <dbReference type="ARBA" id="ARBA00022801"/>
    </source>
</evidence>
<accession>A0A839IU69</accession>
<keyword evidence="9 10" id="KW-0234">DNA repair</keyword>
<comment type="function">
    <text evidence="10">A helicase/nuclease that prepares dsDNA breaks (DSB) for recombinational DNA repair. Binds to DSBs and unwinds DNA via a highly rapid and processive ATP-dependent bidirectional helicase activity. Unwinds dsDNA until it encounters a Chi (crossover hotspot instigator) sequence from the 3' direction. Cuts ssDNA a few nucleotides 3' to the Chi site. The properties and activities of the enzyme are changed at Chi. The Chi-altered holoenzyme produces a long 3'-ssDNA overhang and facilitates RecA-binding to the ssDNA for homologous DNA recombination and repair. Holoenzyme degrades any linearized DNA that is unable to undergo homologous recombination. In the holoenzyme this subunit recognizes the wild-type Chi sequence, and when added to isolated RecB increases its ATP-dependent helicase processivity.</text>
</comment>
<keyword evidence="13" id="KW-1185">Reference proteome</keyword>
<comment type="caution">
    <text evidence="12">The sequence shown here is derived from an EMBL/GenBank/DDBJ whole genome shotgun (WGS) entry which is preliminary data.</text>
</comment>
<dbReference type="SUPFAM" id="SSF52540">
    <property type="entry name" value="P-loop containing nucleoside triphosphate hydrolases"/>
    <property type="match status" value="2"/>
</dbReference>
<dbReference type="Pfam" id="PF04257">
    <property type="entry name" value="Exonuc_V_gamma"/>
    <property type="match status" value="1"/>
</dbReference>
<name>A0A839IU69_9GAMM</name>
<dbReference type="Proteomes" id="UP000565262">
    <property type="component" value="Unassembled WGS sequence"/>
</dbReference>
<dbReference type="RefSeq" id="WP_182809952.1">
    <property type="nucleotide sequence ID" value="NZ_JACJFM010000024.1"/>
</dbReference>
<evidence type="ECO:0000313" key="12">
    <source>
        <dbReference type="EMBL" id="MBB1488184.1"/>
    </source>
</evidence>
<evidence type="ECO:0000256" key="9">
    <source>
        <dbReference type="ARBA" id="ARBA00023204"/>
    </source>
</evidence>
<gene>
    <name evidence="10 12" type="primary">recC</name>
    <name evidence="12" type="ORF">H4O21_16400</name>
</gene>
<protein>
    <recommendedName>
        <fullName evidence="10">RecBCD enzyme subunit RecC</fullName>
    </recommendedName>
    <alternativeName>
        <fullName evidence="10">Exonuclease V subunit RecC</fullName>
        <shortName evidence="10">ExoV subunit RecC</shortName>
    </alternativeName>
    <alternativeName>
        <fullName evidence="10">Helicase/nuclease RecBCD subunit RecC</fullName>
    </alternativeName>
</protein>
<keyword evidence="4 10" id="KW-0378">Hydrolase</keyword>
<comment type="miscellaneous">
    <text evidence="10">In the RecBCD complex, RecB has a slow 3'-5' helicase, an exonuclease activity and loads RecA onto ssDNA, RecD has a fast 5'-3' helicase activity, while RecC stimulates the ATPase and processivity of the RecB helicase and contributes to recognition of the Chi site.</text>
</comment>
<evidence type="ECO:0000256" key="7">
    <source>
        <dbReference type="ARBA" id="ARBA00022840"/>
    </source>
</evidence>
<dbReference type="PANTHER" id="PTHR30591:SF1">
    <property type="entry name" value="RECBCD ENZYME SUBUNIT RECC"/>
    <property type="match status" value="1"/>
</dbReference>
<feature type="domain" description="RecC C-terminal" evidence="11">
    <location>
        <begin position="929"/>
        <end position="1177"/>
    </location>
</feature>
<dbReference type="SUPFAM" id="SSF52980">
    <property type="entry name" value="Restriction endonuclease-like"/>
    <property type="match status" value="1"/>
</dbReference>
<keyword evidence="3 10" id="KW-0227">DNA damage</keyword>
<keyword evidence="2 10" id="KW-0547">Nucleotide-binding</keyword>
<dbReference type="GO" id="GO:0003677">
    <property type="term" value="F:DNA binding"/>
    <property type="evidence" value="ECO:0007669"/>
    <property type="project" value="UniProtKB-UniRule"/>
</dbReference>
<proteinExistence type="inferred from homology"/>
<dbReference type="AlphaFoldDB" id="A0A839IU69"/>
<dbReference type="InterPro" id="IPR041500">
    <property type="entry name" value="RecC_C"/>
</dbReference>
<keyword evidence="8 10" id="KW-0238">DNA-binding</keyword>
<dbReference type="InterPro" id="IPR006697">
    <property type="entry name" value="RecC"/>
</dbReference>
<keyword evidence="5 10" id="KW-0347">Helicase</keyword>
<dbReference type="GO" id="GO:0008854">
    <property type="term" value="F:exodeoxyribonuclease V activity"/>
    <property type="evidence" value="ECO:0007669"/>
    <property type="project" value="InterPro"/>
</dbReference>
<comment type="similarity">
    <text evidence="10">Belongs to the RecC family.</text>
</comment>
<organism evidence="12 13">
    <name type="scientific">Oceanospirillum sediminis</name>
    <dbReference type="NCBI Taxonomy" id="2760088"/>
    <lineage>
        <taxon>Bacteria</taxon>
        <taxon>Pseudomonadati</taxon>
        <taxon>Pseudomonadota</taxon>
        <taxon>Gammaproteobacteria</taxon>
        <taxon>Oceanospirillales</taxon>
        <taxon>Oceanospirillaceae</taxon>
        <taxon>Oceanospirillum</taxon>
    </lineage>
</organism>
<evidence type="ECO:0000256" key="2">
    <source>
        <dbReference type="ARBA" id="ARBA00022741"/>
    </source>
</evidence>
<dbReference type="PANTHER" id="PTHR30591">
    <property type="entry name" value="RECBCD ENZYME SUBUNIT RECC"/>
    <property type="match status" value="1"/>
</dbReference>
<dbReference type="InterPro" id="IPR027417">
    <property type="entry name" value="P-loop_NTPase"/>
</dbReference>
<comment type="subunit">
    <text evidence="10">Heterotrimer of RecB, RecC and RecD. All subunits contribute to DNA-binding.</text>
</comment>
<dbReference type="Pfam" id="PF17946">
    <property type="entry name" value="RecC_C"/>
    <property type="match status" value="1"/>
</dbReference>
<evidence type="ECO:0000256" key="10">
    <source>
        <dbReference type="HAMAP-Rule" id="MF_01486"/>
    </source>
</evidence>
<dbReference type="GO" id="GO:0000724">
    <property type="term" value="P:double-strand break repair via homologous recombination"/>
    <property type="evidence" value="ECO:0007669"/>
    <property type="project" value="UniProtKB-UniRule"/>
</dbReference>
<dbReference type="GO" id="GO:0009338">
    <property type="term" value="C:exodeoxyribonuclease V complex"/>
    <property type="evidence" value="ECO:0007669"/>
    <property type="project" value="InterPro"/>
</dbReference>
<sequence length="1251" mass="143206">MADHYSAPDNQNAPWPTGFMVIQGNLLEDLRHVMVDWCRRFPLGPLEDEQILVQSNGIAQWLKLALAEPVSDGEALEDSNALHGFGIAAAINTTLPGRFVWQAYSSFLPELPAGSPFDKAALSWRLYRLLRKPGFLEQASFTPLKNYLAESAQQQTEQDKRVYHLSALLADLYDQYQVYRADWLNLWQGGQDVITSAKGETVELRPEQQWQAGLWRAIVADVKAESDQQDNPDTATTELTGNRSAVHQRFLQAAKACPPEQRPYGLPRRVIIFGITSLPQQTLEVLKAISHLCQVMLFVSNPCQYYWGDIIEGRDLLRHEYKRHKRNKQNLSGDQTISAAVNYDQDSLHQYGHPLLASWGKQGRDYLHLLDEQDEKEAYENYFDGRIDLFRTPINDQATHLLAQLQDDILQLNTLQDRREKQAVFDPESDDSIRFAIAHSPQREVEILHDQLLAEFEKSRQQGNNLQPRDILVMVPDIHVYAPHIEAVFGRYMYRFSGLSSSDSGNPHDPRFMPYHISDQGQRSRNTLLIAFEKLTRIEHSRFTVNDLRELLEVPAVMTRMGLTEDDLERLQFWIEGAQIRWGLNAQQKTDFQLPPDQPQNTWQAGLKRMLLGFASGPYAGHWQEIEPYSETGGLEAALVGPLVSLMDRLETWWQEQKQSRNAAQWAERLHQLTEDFFTATGNTDQWALEQIEQASDALVQHVQDAGLEDDTLPLAIFAPTLLEQIDQPTLTQKFLGGSVNFATLMPMRAVPFRQIWLLGMNDGDYPRSHHAADFDLMAEQYRPGDRSRREDDRYLLLEALLSARDKLVISWVGRSIRDNNEMPPSVLVGQLRDHLSAGWRLKGQQSELLYPSQQERTALLDALTTEYPMQPFSPDYFKPGRDPRLFTYGVEWRAIHETDSAHKTCSVQTQSAVTPESAQALPEWYPDNALSLKQLTDFLKHPVDAFFAQRLQVFPPEQLTPAPDTETYEFDGLSNWQLKDQLIATVFRPGLDEAAFEAEMAAFVEKKQREGVLIQGNLGRYHAAEHFEQMPTLYQEWNNLRHHFSLHLDNLPAFSMQSERSTEQRPYWMLEHQLTEIYQNADGHLAQICLSTSSLRNKKIPRWSNYIQPWLKHLIACAQLGEVETQVVSPAGKATFAPIEQQKARTLLTQQADLWWQGMQHPLPFALNTGFSWLKHASAVPTEDMSMLEIAELSVIREAFDKDLAYSSYMTREYPTPEVMLATQFTSQDCILNFTDCCRLAYGPLFEQGA</sequence>
<dbReference type="Gene3D" id="1.10.10.160">
    <property type="match status" value="1"/>
</dbReference>
<dbReference type="HAMAP" id="MF_01486">
    <property type="entry name" value="RecC"/>
    <property type="match status" value="1"/>
</dbReference>
<dbReference type="GO" id="GO:0005524">
    <property type="term" value="F:ATP binding"/>
    <property type="evidence" value="ECO:0007669"/>
    <property type="project" value="UniProtKB-UniRule"/>
</dbReference>
<dbReference type="EMBL" id="JACJFM010000024">
    <property type="protein sequence ID" value="MBB1488184.1"/>
    <property type="molecule type" value="Genomic_DNA"/>
</dbReference>
<evidence type="ECO:0000256" key="3">
    <source>
        <dbReference type="ARBA" id="ARBA00022763"/>
    </source>
</evidence>
<dbReference type="NCBIfam" id="TIGR01450">
    <property type="entry name" value="recC"/>
    <property type="match status" value="1"/>
</dbReference>
<keyword evidence="1 10" id="KW-0540">Nuclease</keyword>
<dbReference type="GO" id="GO:0003678">
    <property type="term" value="F:DNA helicase activity"/>
    <property type="evidence" value="ECO:0007669"/>
    <property type="project" value="UniProtKB-UniRule"/>
</dbReference>
<evidence type="ECO:0000256" key="8">
    <source>
        <dbReference type="ARBA" id="ARBA00023125"/>
    </source>
</evidence>
<dbReference type="Gene3D" id="3.40.50.300">
    <property type="entry name" value="P-loop containing nucleotide triphosphate hydrolases"/>
    <property type="match status" value="2"/>
</dbReference>
<dbReference type="Gene3D" id="1.10.10.990">
    <property type="match status" value="1"/>
</dbReference>
<evidence type="ECO:0000256" key="5">
    <source>
        <dbReference type="ARBA" id="ARBA00022806"/>
    </source>
</evidence>
<keyword evidence="6 10" id="KW-0269">Exonuclease</keyword>
<dbReference type="InterPro" id="IPR013986">
    <property type="entry name" value="DExx_box_DNA_helicase_dom_sf"/>
</dbReference>
<dbReference type="Gene3D" id="3.40.50.10930">
    <property type="match status" value="1"/>
</dbReference>
<evidence type="ECO:0000313" key="13">
    <source>
        <dbReference type="Proteomes" id="UP000565262"/>
    </source>
</evidence>
<dbReference type="InterPro" id="IPR011335">
    <property type="entry name" value="Restrct_endonuc-II-like"/>
</dbReference>